<dbReference type="AlphaFoldDB" id="A0A9J6BRC6"/>
<evidence type="ECO:0000313" key="5">
    <source>
        <dbReference type="Proteomes" id="UP001107558"/>
    </source>
</evidence>
<dbReference type="OrthoDB" id="6379319at2759"/>
<dbReference type="EMBL" id="JADBJN010000003">
    <property type="protein sequence ID" value="KAG5671987.1"/>
    <property type="molecule type" value="Genomic_DNA"/>
</dbReference>
<keyword evidence="2" id="KW-0732">Signal</keyword>
<feature type="compositionally biased region" description="Basic and acidic residues" evidence="1">
    <location>
        <begin position="123"/>
        <end position="135"/>
    </location>
</feature>
<sequence length="599" mass="67547">MAFAYWIITVVAVSVLLNAGVLEARNLRELAGIPNGIIPKTSFTCREKDAGYYADIETDCQVYHLCDEQGRQYSYACPNATLFQQRMLICDHWYMVDCSAAEASYGFNRLIGQRDQPFVSESDAEKRTPRPDLLDRPYAPDYGGESFRKQLDKSQIPALQNAISGINLSKNHNKKYEILETEASSNILPPQIDSNSLDPTLLPASEDFPQYDKTNDRRAALSAESEEVKTKGFNPPPTGFEPPKLLPTYNDQFRQTEERRLRDLGVPTQPTRTKNSQSFSSIQSVVQSTKKPSKTFDPDKNFAAFDHFFPSGKATHKDYDFSKYLRRDQIATTRKPSTTRRPIQNNQFQPIGPPATQKPAPFVNSNNNRNLLQKAATTTTTRRPAFAATTANVARVIATTKAPVTAKQTFATTKKPSPVTQQPNFFNNQLTQPSARAQLQQKQQQPVLNQKSVIVPVTNLLPPLEVVKLYDDATTRGPPVYFDWKLPDNGLVPPKFDNETDTNSLKRSVLEEGNFDNSNDFQSSETRRTGIEFPLESSGRDGYEKDDAVNSFQVKIPWRTGNAKTPTAERYFYLEHAHCNPECHPYFFKPGRCEPCIKL</sequence>
<organism evidence="4 5">
    <name type="scientific">Polypedilum vanderplanki</name>
    <name type="common">Sleeping chironomid midge</name>
    <dbReference type="NCBI Taxonomy" id="319348"/>
    <lineage>
        <taxon>Eukaryota</taxon>
        <taxon>Metazoa</taxon>
        <taxon>Ecdysozoa</taxon>
        <taxon>Arthropoda</taxon>
        <taxon>Hexapoda</taxon>
        <taxon>Insecta</taxon>
        <taxon>Pterygota</taxon>
        <taxon>Neoptera</taxon>
        <taxon>Endopterygota</taxon>
        <taxon>Diptera</taxon>
        <taxon>Nematocera</taxon>
        <taxon>Chironomoidea</taxon>
        <taxon>Chironomidae</taxon>
        <taxon>Chironominae</taxon>
        <taxon>Polypedilum</taxon>
        <taxon>Polypedilum</taxon>
    </lineage>
</organism>
<gene>
    <name evidence="4" type="ORF">PVAND_002151</name>
</gene>
<keyword evidence="5" id="KW-1185">Reference proteome</keyword>
<dbReference type="InterPro" id="IPR036508">
    <property type="entry name" value="Chitin-bd_dom_sf"/>
</dbReference>
<evidence type="ECO:0000313" key="4">
    <source>
        <dbReference type="EMBL" id="KAG5671987.1"/>
    </source>
</evidence>
<dbReference type="PANTHER" id="PTHR22933:SF44">
    <property type="entry name" value="RE15157P"/>
    <property type="match status" value="1"/>
</dbReference>
<dbReference type="Gene3D" id="2.170.140.10">
    <property type="entry name" value="Chitin binding domain"/>
    <property type="match status" value="1"/>
</dbReference>
<accession>A0A9J6BRC6</accession>
<feature type="region of interest" description="Disordered" evidence="1">
    <location>
        <begin position="118"/>
        <end position="146"/>
    </location>
</feature>
<feature type="domain" description="Chitin-binding type-2" evidence="3">
    <location>
        <begin position="42"/>
        <end position="100"/>
    </location>
</feature>
<name>A0A9J6BRC6_POLVA</name>
<dbReference type="PANTHER" id="PTHR22933">
    <property type="entry name" value="FI18007P1-RELATED"/>
    <property type="match status" value="1"/>
</dbReference>
<dbReference type="GO" id="GO:0005576">
    <property type="term" value="C:extracellular region"/>
    <property type="evidence" value="ECO:0007669"/>
    <property type="project" value="InterPro"/>
</dbReference>
<dbReference type="Pfam" id="PF01607">
    <property type="entry name" value="CBM_14"/>
    <property type="match status" value="1"/>
</dbReference>
<protein>
    <recommendedName>
        <fullName evidence="3">Chitin-binding type-2 domain-containing protein</fullName>
    </recommendedName>
</protein>
<feature type="chain" id="PRO_5039904790" description="Chitin-binding type-2 domain-containing protein" evidence="2">
    <location>
        <begin position="25"/>
        <end position="599"/>
    </location>
</feature>
<dbReference type="PROSITE" id="PS50940">
    <property type="entry name" value="CHIT_BIND_II"/>
    <property type="match status" value="1"/>
</dbReference>
<feature type="region of interest" description="Disordered" evidence="1">
    <location>
        <begin position="330"/>
        <end position="366"/>
    </location>
</feature>
<dbReference type="InterPro" id="IPR052976">
    <property type="entry name" value="Scoloptoxin-like"/>
</dbReference>
<dbReference type="SUPFAM" id="SSF57625">
    <property type="entry name" value="Invertebrate chitin-binding proteins"/>
    <property type="match status" value="1"/>
</dbReference>
<proteinExistence type="predicted"/>
<evidence type="ECO:0000256" key="2">
    <source>
        <dbReference type="SAM" id="SignalP"/>
    </source>
</evidence>
<feature type="compositionally biased region" description="Polar residues" evidence="1">
    <location>
        <begin position="330"/>
        <end position="349"/>
    </location>
</feature>
<dbReference type="GO" id="GO:0008061">
    <property type="term" value="F:chitin binding"/>
    <property type="evidence" value="ECO:0007669"/>
    <property type="project" value="InterPro"/>
</dbReference>
<feature type="region of interest" description="Disordered" evidence="1">
    <location>
        <begin position="218"/>
        <end position="248"/>
    </location>
</feature>
<evidence type="ECO:0000259" key="3">
    <source>
        <dbReference type="PROSITE" id="PS50940"/>
    </source>
</evidence>
<reference evidence="4" key="1">
    <citation type="submission" date="2021-03" db="EMBL/GenBank/DDBJ databases">
        <title>Chromosome level genome of the anhydrobiotic midge Polypedilum vanderplanki.</title>
        <authorList>
            <person name="Yoshida Y."/>
            <person name="Kikawada T."/>
            <person name="Gusev O."/>
        </authorList>
    </citation>
    <scope>NUCLEOTIDE SEQUENCE</scope>
    <source>
        <strain evidence="4">NIAS01</strain>
        <tissue evidence="4">Whole body or cell culture</tissue>
    </source>
</reference>
<evidence type="ECO:0000256" key="1">
    <source>
        <dbReference type="SAM" id="MobiDB-lite"/>
    </source>
</evidence>
<comment type="caution">
    <text evidence="4">The sequence shown here is derived from an EMBL/GenBank/DDBJ whole genome shotgun (WGS) entry which is preliminary data.</text>
</comment>
<dbReference type="Proteomes" id="UP001107558">
    <property type="component" value="Chromosome 3"/>
</dbReference>
<feature type="signal peptide" evidence="2">
    <location>
        <begin position="1"/>
        <end position="24"/>
    </location>
</feature>
<dbReference type="InterPro" id="IPR002557">
    <property type="entry name" value="Chitin-bd_dom"/>
</dbReference>